<dbReference type="SUPFAM" id="SSF52540">
    <property type="entry name" value="P-loop containing nucleoside triphosphate hydrolases"/>
    <property type="match status" value="1"/>
</dbReference>
<accession>A0A075G0J0</accession>
<organism evidence="13">
    <name type="scientific">uncultured marine group II/III euryarchaeote AD1000_91_C10</name>
    <dbReference type="NCBI Taxonomy" id="1457825"/>
    <lineage>
        <taxon>Archaea</taxon>
        <taxon>Methanobacteriati</taxon>
        <taxon>Methanobacteriota</taxon>
        <taxon>environmental samples</taxon>
    </lineage>
</organism>
<dbReference type="InterPro" id="IPR027417">
    <property type="entry name" value="P-loop_NTPase"/>
</dbReference>
<evidence type="ECO:0000256" key="8">
    <source>
        <dbReference type="ARBA" id="ARBA00022840"/>
    </source>
</evidence>
<dbReference type="GO" id="GO:0006235">
    <property type="term" value="P:dTTP biosynthetic process"/>
    <property type="evidence" value="ECO:0007669"/>
    <property type="project" value="UniProtKB-UniRule"/>
</dbReference>
<feature type="domain" description="Thymidylate kinase-like" evidence="12">
    <location>
        <begin position="5"/>
        <end position="184"/>
    </location>
</feature>
<dbReference type="EC" id="2.7.4.9" evidence="2 11"/>
<reference evidence="13" key="1">
    <citation type="journal article" date="2014" name="Genome Biol. Evol.">
        <title>Pangenome evidence for extensive interdomain horizontal transfer affecting lineage core and shell genes in uncultured planktonic thaumarchaeota and euryarchaeota.</title>
        <authorList>
            <person name="Deschamps P."/>
            <person name="Zivanovic Y."/>
            <person name="Moreira D."/>
            <person name="Rodriguez-Valera F."/>
            <person name="Lopez-Garcia P."/>
        </authorList>
    </citation>
    <scope>NUCLEOTIDE SEQUENCE</scope>
</reference>
<dbReference type="PANTHER" id="PTHR10344">
    <property type="entry name" value="THYMIDYLATE KINASE"/>
    <property type="match status" value="1"/>
</dbReference>
<dbReference type="Pfam" id="PF02223">
    <property type="entry name" value="Thymidylate_kin"/>
    <property type="match status" value="1"/>
</dbReference>
<evidence type="ECO:0000256" key="5">
    <source>
        <dbReference type="ARBA" id="ARBA00022727"/>
    </source>
</evidence>
<name>A0A075G0J0_9EURY</name>
<dbReference type="AlphaFoldDB" id="A0A075G0J0"/>
<comment type="similarity">
    <text evidence="1 11">Belongs to the thymidylate kinase family.</text>
</comment>
<dbReference type="InterPro" id="IPR039430">
    <property type="entry name" value="Thymidylate_kin-like_dom"/>
</dbReference>
<dbReference type="NCBIfam" id="TIGR00041">
    <property type="entry name" value="DTMP_kinase"/>
    <property type="match status" value="1"/>
</dbReference>
<dbReference type="GO" id="GO:0005524">
    <property type="term" value="F:ATP binding"/>
    <property type="evidence" value="ECO:0007669"/>
    <property type="project" value="UniProtKB-UniRule"/>
</dbReference>
<evidence type="ECO:0000256" key="7">
    <source>
        <dbReference type="ARBA" id="ARBA00022777"/>
    </source>
</evidence>
<evidence type="ECO:0000256" key="11">
    <source>
        <dbReference type="HAMAP-Rule" id="MF_00165"/>
    </source>
</evidence>
<evidence type="ECO:0000256" key="4">
    <source>
        <dbReference type="ARBA" id="ARBA00022679"/>
    </source>
</evidence>
<dbReference type="InterPro" id="IPR018094">
    <property type="entry name" value="Thymidylate_kinase"/>
</dbReference>
<keyword evidence="5 11" id="KW-0545">Nucleotide biosynthesis</keyword>
<dbReference type="Gene3D" id="3.40.50.300">
    <property type="entry name" value="P-loop containing nucleotide triphosphate hydrolases"/>
    <property type="match status" value="1"/>
</dbReference>
<feature type="binding site" evidence="11">
    <location>
        <begin position="7"/>
        <end position="14"/>
    </location>
    <ligand>
        <name>ATP</name>
        <dbReference type="ChEBI" id="CHEBI:30616"/>
    </ligand>
</feature>
<keyword evidence="4 11" id="KW-0808">Transferase</keyword>
<dbReference type="GO" id="GO:0005737">
    <property type="term" value="C:cytoplasm"/>
    <property type="evidence" value="ECO:0007669"/>
    <property type="project" value="TreeGrafter"/>
</dbReference>
<protein>
    <recommendedName>
        <fullName evidence="3 11">Probable thymidylate kinase</fullName>
        <ecNumber evidence="2 11">2.7.4.9</ecNumber>
    </recommendedName>
    <alternativeName>
        <fullName evidence="9 11">dTMP kinase</fullName>
    </alternativeName>
</protein>
<dbReference type="CDD" id="cd01672">
    <property type="entry name" value="TMPK"/>
    <property type="match status" value="1"/>
</dbReference>
<evidence type="ECO:0000256" key="9">
    <source>
        <dbReference type="ARBA" id="ARBA00029962"/>
    </source>
</evidence>
<evidence type="ECO:0000256" key="10">
    <source>
        <dbReference type="ARBA" id="ARBA00048743"/>
    </source>
</evidence>
<evidence type="ECO:0000256" key="2">
    <source>
        <dbReference type="ARBA" id="ARBA00012980"/>
    </source>
</evidence>
<evidence type="ECO:0000256" key="1">
    <source>
        <dbReference type="ARBA" id="ARBA00009776"/>
    </source>
</evidence>
<evidence type="ECO:0000256" key="6">
    <source>
        <dbReference type="ARBA" id="ARBA00022741"/>
    </source>
</evidence>
<comment type="catalytic activity">
    <reaction evidence="10 11">
        <text>dTMP + ATP = dTDP + ADP</text>
        <dbReference type="Rhea" id="RHEA:13517"/>
        <dbReference type="ChEBI" id="CHEBI:30616"/>
        <dbReference type="ChEBI" id="CHEBI:58369"/>
        <dbReference type="ChEBI" id="CHEBI:63528"/>
        <dbReference type="ChEBI" id="CHEBI:456216"/>
        <dbReference type="EC" id="2.7.4.9"/>
    </reaction>
</comment>
<dbReference type="GO" id="GO:0006227">
    <property type="term" value="P:dUDP biosynthetic process"/>
    <property type="evidence" value="ECO:0007669"/>
    <property type="project" value="TreeGrafter"/>
</dbReference>
<gene>
    <name evidence="11 13" type="primary">tmk</name>
</gene>
<dbReference type="PANTHER" id="PTHR10344:SF4">
    <property type="entry name" value="UMP-CMP KINASE 2, MITOCHONDRIAL"/>
    <property type="match status" value="1"/>
</dbReference>
<keyword evidence="8 11" id="KW-0067">ATP-binding</keyword>
<dbReference type="EMBL" id="KF900498">
    <property type="protein sequence ID" value="AIE97108.1"/>
    <property type="molecule type" value="Genomic_DNA"/>
</dbReference>
<keyword evidence="6 11" id="KW-0547">Nucleotide-binding</keyword>
<evidence type="ECO:0000259" key="12">
    <source>
        <dbReference type="Pfam" id="PF02223"/>
    </source>
</evidence>
<evidence type="ECO:0000256" key="3">
    <source>
        <dbReference type="ARBA" id="ARBA00013355"/>
    </source>
</evidence>
<dbReference type="PROSITE" id="PS01331">
    <property type="entry name" value="THYMIDYLATE_KINASE"/>
    <property type="match status" value="1"/>
</dbReference>
<dbReference type="HAMAP" id="MF_00165">
    <property type="entry name" value="Thymidylate_kinase"/>
    <property type="match status" value="1"/>
</dbReference>
<proteinExistence type="inferred from homology"/>
<sequence length="194" mass="22078">MLIVLEGIDGCGKSTQVSLLVDKLRSIGIDTLKLREPTDSPHGLRLRSILNEEIQAEHDEILDLFVKDRKQHVSEKIAPALNSEKTIVMDRYYYSTMAYQSASGFSMEQIRADNSFAPVPTLVLILDISAKDGVKRVLKEGNADRFEKEDFLNRVREQYLKLKNEPNVEIIDASLEVQEVHANIWSFVENLMES</sequence>
<dbReference type="GO" id="GO:0006233">
    <property type="term" value="P:dTDP biosynthetic process"/>
    <property type="evidence" value="ECO:0007669"/>
    <property type="project" value="InterPro"/>
</dbReference>
<keyword evidence="7 11" id="KW-0418">Kinase</keyword>
<dbReference type="InterPro" id="IPR018095">
    <property type="entry name" value="Thymidylate_kin_CS"/>
</dbReference>
<evidence type="ECO:0000313" key="13">
    <source>
        <dbReference type="EMBL" id="AIE97108.1"/>
    </source>
</evidence>
<dbReference type="GO" id="GO:0004798">
    <property type="term" value="F:dTMP kinase activity"/>
    <property type="evidence" value="ECO:0007669"/>
    <property type="project" value="UniProtKB-UniRule"/>
</dbReference>